<reference evidence="1" key="1">
    <citation type="submission" date="2020-03" db="EMBL/GenBank/DDBJ databases">
        <title>The deep terrestrial virosphere.</title>
        <authorList>
            <person name="Holmfeldt K."/>
            <person name="Nilsson E."/>
            <person name="Simone D."/>
            <person name="Lopez-Fernandez M."/>
            <person name="Wu X."/>
            <person name="de Brujin I."/>
            <person name="Lundin D."/>
            <person name="Andersson A."/>
            <person name="Bertilsson S."/>
            <person name="Dopson M."/>
        </authorList>
    </citation>
    <scope>NUCLEOTIDE SEQUENCE</scope>
    <source>
        <strain evidence="3">MM415A00172</strain>
        <strain evidence="2">MM415B00296</strain>
        <strain evidence="1">TM448A00615</strain>
        <strain evidence="4">TM448B02627</strain>
    </source>
</reference>
<dbReference type="EMBL" id="MT144034">
    <property type="protein sequence ID" value="QJA47190.1"/>
    <property type="molecule type" value="Genomic_DNA"/>
</dbReference>
<dbReference type="EMBL" id="MT142533">
    <property type="protein sequence ID" value="QJA84711.1"/>
    <property type="molecule type" value="Genomic_DNA"/>
</dbReference>
<evidence type="ECO:0000313" key="1">
    <source>
        <dbReference type="EMBL" id="QJA47190.1"/>
    </source>
</evidence>
<gene>
    <name evidence="3" type="ORF">MM415A00172_0055</name>
    <name evidence="2" type="ORF">MM415B00296_0051</name>
    <name evidence="1" type="ORF">TM448A00615_0029</name>
    <name evidence="4" type="ORF">TM448B02627_0009</name>
</gene>
<dbReference type="AlphaFoldDB" id="A0A6H1ZJ18"/>
<protein>
    <submittedName>
        <fullName evidence="1">Uncharacterized protein</fullName>
    </submittedName>
</protein>
<evidence type="ECO:0000313" key="2">
    <source>
        <dbReference type="EMBL" id="QJA67145.1"/>
    </source>
</evidence>
<organism evidence="1">
    <name type="scientific">viral metagenome</name>
    <dbReference type="NCBI Taxonomy" id="1070528"/>
    <lineage>
        <taxon>unclassified sequences</taxon>
        <taxon>metagenomes</taxon>
        <taxon>organismal metagenomes</taxon>
    </lineage>
</organism>
<sequence>MMNKFIPGPESTGIFYPIPRKYPSKLHKKFVKLEKQFDKAVSKPVLQARLLRAAEAVWEKIKPPKKEEDEL</sequence>
<evidence type="ECO:0000313" key="4">
    <source>
        <dbReference type="EMBL" id="QJI01546.1"/>
    </source>
</evidence>
<evidence type="ECO:0000313" key="3">
    <source>
        <dbReference type="EMBL" id="QJA84711.1"/>
    </source>
</evidence>
<name>A0A6H1ZJ18_9ZZZZ</name>
<proteinExistence type="predicted"/>
<dbReference type="EMBL" id="MT144931">
    <property type="protein sequence ID" value="QJI01546.1"/>
    <property type="molecule type" value="Genomic_DNA"/>
</dbReference>
<dbReference type="EMBL" id="MT141566">
    <property type="protein sequence ID" value="QJA67145.1"/>
    <property type="molecule type" value="Genomic_DNA"/>
</dbReference>
<accession>A0A6H1ZJ18</accession>